<dbReference type="RefSeq" id="XP_025026288.1">
    <property type="nucleotide sequence ID" value="XM_025170520.1"/>
</dbReference>
<dbReference type="Proteomes" id="UP000695026">
    <property type="component" value="Unplaced"/>
</dbReference>
<evidence type="ECO:0000313" key="3">
    <source>
        <dbReference type="RefSeq" id="XP_025026288.1"/>
    </source>
</evidence>
<evidence type="ECO:0000313" key="2">
    <source>
        <dbReference type="Proteomes" id="UP000695026"/>
    </source>
</evidence>
<feature type="region of interest" description="Disordered" evidence="1">
    <location>
        <begin position="1"/>
        <end position="23"/>
    </location>
</feature>
<feature type="compositionally biased region" description="Polar residues" evidence="1">
    <location>
        <begin position="74"/>
        <end position="83"/>
    </location>
</feature>
<feature type="region of interest" description="Disordered" evidence="1">
    <location>
        <begin position="54"/>
        <end position="83"/>
    </location>
</feature>
<dbReference type="OrthoDB" id="15567at2759"/>
<feature type="compositionally biased region" description="Basic and acidic residues" evidence="1">
    <location>
        <begin position="115"/>
        <end position="129"/>
    </location>
</feature>
<proteinExistence type="predicted"/>
<protein>
    <submittedName>
        <fullName evidence="3">Uncharacterized protein LOC112541373</fullName>
    </submittedName>
</protein>
<dbReference type="AlphaFoldDB" id="A0A9F5N308"/>
<reference evidence="3" key="1">
    <citation type="submission" date="2025-08" db="UniProtKB">
        <authorList>
            <consortium name="RefSeq"/>
        </authorList>
    </citation>
    <scope>IDENTIFICATION</scope>
    <source>
        <tissue evidence="3">Liver</tissue>
    </source>
</reference>
<accession>A0A9F5N308</accession>
<keyword evidence="2" id="KW-1185">Reference proteome</keyword>
<evidence type="ECO:0000256" key="1">
    <source>
        <dbReference type="SAM" id="MobiDB-lite"/>
    </source>
</evidence>
<organism evidence="2 3">
    <name type="scientific">Python bivittatus</name>
    <name type="common">Burmese python</name>
    <name type="synonym">Python molurus bivittatus</name>
    <dbReference type="NCBI Taxonomy" id="176946"/>
    <lineage>
        <taxon>Eukaryota</taxon>
        <taxon>Metazoa</taxon>
        <taxon>Chordata</taxon>
        <taxon>Craniata</taxon>
        <taxon>Vertebrata</taxon>
        <taxon>Euteleostomi</taxon>
        <taxon>Lepidosauria</taxon>
        <taxon>Squamata</taxon>
        <taxon>Bifurcata</taxon>
        <taxon>Unidentata</taxon>
        <taxon>Episquamata</taxon>
        <taxon>Toxicofera</taxon>
        <taxon>Serpentes</taxon>
        <taxon>Henophidia</taxon>
        <taxon>Pythonidae</taxon>
        <taxon>Python</taxon>
    </lineage>
</organism>
<dbReference type="GeneID" id="112541373"/>
<gene>
    <name evidence="3" type="primary">LOC112541373</name>
</gene>
<dbReference type="KEGG" id="pbi:112541373"/>
<name>A0A9F5N308_PYTBI</name>
<feature type="region of interest" description="Disordered" evidence="1">
    <location>
        <begin position="105"/>
        <end position="129"/>
    </location>
</feature>
<sequence>MLPPMGPPISLKQQQAKYDGCDSGSRAPLQLEVLHIDEKSSALVVASIPECSPTTLHHHSSGPWTKPPLAKASGTLTTSDGLSKTTPGRSLLFFSEVEPLSVCANGAGIPNQRPVEPEEPRRGKQKSEVKDTVALVSSRVEIPALQELEQGAAFQLKAPVFKDNGLRTIGYTRQSNSETSLFTPRTSPKKDHVVSAVCRPDLFNVERWESFPGTKGQLGWAVQQGSNQRTEIRDPVRANSCPDVAERGSRKNSLLNGVTGRWNEPASSLAAAPKPAKNVWEEELDIDPKIPVERISTSSQAGIRMNEERSGLLARWKECLHTASSLAVHEMCFGVFCWISLGCMLFQGRHHKLLGVGLGCWQTVALNMFWAFEL</sequence>